<evidence type="ECO:0000256" key="4">
    <source>
        <dbReference type="PIRSR" id="PIRSR000524-1"/>
    </source>
</evidence>
<dbReference type="SUPFAM" id="SSF53383">
    <property type="entry name" value="PLP-dependent transferases"/>
    <property type="match status" value="1"/>
</dbReference>
<dbReference type="EMBL" id="JANYMP010000005">
    <property type="protein sequence ID" value="MCS7477822.1"/>
    <property type="molecule type" value="Genomic_DNA"/>
</dbReference>
<feature type="domain" description="Aminotransferase class V" evidence="6">
    <location>
        <begin position="24"/>
        <end position="327"/>
    </location>
</feature>
<evidence type="ECO:0000256" key="2">
    <source>
        <dbReference type="ARBA" id="ARBA00009236"/>
    </source>
</evidence>
<dbReference type="Pfam" id="PF00266">
    <property type="entry name" value="Aminotran_5"/>
    <property type="match status" value="1"/>
</dbReference>
<evidence type="ECO:0000313" key="7">
    <source>
        <dbReference type="EMBL" id="MCS7477822.1"/>
    </source>
</evidence>
<dbReference type="InterPro" id="IPR000192">
    <property type="entry name" value="Aminotrans_V_dom"/>
</dbReference>
<evidence type="ECO:0000313" key="8">
    <source>
        <dbReference type="Proteomes" id="UP001141259"/>
    </source>
</evidence>
<dbReference type="RefSeq" id="WP_259623331.1">
    <property type="nucleotide sequence ID" value="NZ_JANYMP010000005.1"/>
</dbReference>
<keyword evidence="8" id="KW-1185">Reference proteome</keyword>
<dbReference type="Gene3D" id="3.40.640.10">
    <property type="entry name" value="Type I PLP-dependent aspartate aminotransferase-like (Major domain)"/>
    <property type="match status" value="1"/>
</dbReference>
<dbReference type="GO" id="GO:0004760">
    <property type="term" value="F:L-serine-pyruvate transaminase activity"/>
    <property type="evidence" value="ECO:0007669"/>
    <property type="project" value="TreeGrafter"/>
</dbReference>
<dbReference type="Gene3D" id="3.90.1150.10">
    <property type="entry name" value="Aspartate Aminotransferase, domain 1"/>
    <property type="match status" value="1"/>
</dbReference>
<comment type="similarity">
    <text evidence="2">Belongs to the class-V pyridoxal-phosphate-dependent aminotransferase family.</text>
</comment>
<comment type="cofactor">
    <cofactor evidence="1 5">
        <name>pyridoxal 5'-phosphate</name>
        <dbReference type="ChEBI" id="CHEBI:597326"/>
    </cofactor>
</comment>
<keyword evidence="7" id="KW-0032">Aminotransferase</keyword>
<dbReference type="PANTHER" id="PTHR21152">
    <property type="entry name" value="AMINOTRANSFERASE CLASS V"/>
    <property type="match status" value="1"/>
</dbReference>
<dbReference type="PANTHER" id="PTHR21152:SF40">
    <property type="entry name" value="ALANINE--GLYOXYLATE AMINOTRANSFERASE"/>
    <property type="match status" value="1"/>
</dbReference>
<feature type="binding site" evidence="4">
    <location>
        <position position="335"/>
    </location>
    <ligand>
        <name>substrate</name>
    </ligand>
</feature>
<dbReference type="InterPro" id="IPR015422">
    <property type="entry name" value="PyrdxlP-dep_Trfase_small"/>
</dbReference>
<sequence length="367" mass="38668">MPRVNLRISGPTPLPPEVRAALSTDMVSHRSEAFRAIVREVLPGLGAVFGDPATVLPFTCSGTGGLEAAVVNTLRPGQRVVVVSIGYFGGRLADIARTAGLDVVLVEVPWGRAADPQDLAAALRRTPDVAAVLMTHNETSTGVLNPLPELCAVVREHSDALVVADVVSSVGATPVLMREWGVDVAVGVSQKALMSPPGLALLGVSARALAVAAANPVRRGYFDFTAMAAAVEEGTTTYTPAIPVFYALRVALRMIEDEGWDRVLARHRRLAERCRDGIVDLGLEPAAERAYASPTVTSLSLPGELRASEVRERLAEEHHVLVASGRAKWKESVLRVGHLGHVGDEDVEGVLAALGAVLRDGGARHGG</sequence>
<accession>A0A9X2VJT7</accession>
<organism evidence="7 8">
    <name type="scientific">Umezawaea endophytica</name>
    <dbReference type="NCBI Taxonomy" id="1654476"/>
    <lineage>
        <taxon>Bacteria</taxon>
        <taxon>Bacillati</taxon>
        <taxon>Actinomycetota</taxon>
        <taxon>Actinomycetes</taxon>
        <taxon>Pseudonocardiales</taxon>
        <taxon>Pseudonocardiaceae</taxon>
        <taxon>Umezawaea</taxon>
    </lineage>
</organism>
<dbReference type="AlphaFoldDB" id="A0A9X2VJT7"/>
<proteinExistence type="inferred from homology"/>
<evidence type="ECO:0000256" key="1">
    <source>
        <dbReference type="ARBA" id="ARBA00001933"/>
    </source>
</evidence>
<name>A0A9X2VJT7_9PSEU</name>
<evidence type="ECO:0000256" key="5">
    <source>
        <dbReference type="PIRSR" id="PIRSR000524-50"/>
    </source>
</evidence>
<comment type="caution">
    <text evidence="7">The sequence shown here is derived from an EMBL/GenBank/DDBJ whole genome shotgun (WGS) entry which is preliminary data.</text>
</comment>
<evidence type="ECO:0000256" key="3">
    <source>
        <dbReference type="ARBA" id="ARBA00022898"/>
    </source>
</evidence>
<dbReference type="InterPro" id="IPR015424">
    <property type="entry name" value="PyrdxlP-dep_Trfase"/>
</dbReference>
<keyword evidence="3 5" id="KW-0663">Pyridoxal phosphate</keyword>
<dbReference type="GO" id="GO:0019265">
    <property type="term" value="P:glycine biosynthetic process, by transamination of glyoxylate"/>
    <property type="evidence" value="ECO:0007669"/>
    <property type="project" value="TreeGrafter"/>
</dbReference>
<dbReference type="PIRSF" id="PIRSF000524">
    <property type="entry name" value="SPT"/>
    <property type="match status" value="1"/>
</dbReference>
<gene>
    <name evidence="7" type="ORF">NZH93_13235</name>
</gene>
<reference evidence="7" key="1">
    <citation type="submission" date="2022-08" db="EMBL/GenBank/DDBJ databases">
        <authorList>
            <person name="Tistechok S."/>
            <person name="Samborskyy M."/>
            <person name="Roman I."/>
        </authorList>
    </citation>
    <scope>NUCLEOTIDE SEQUENCE</scope>
    <source>
        <strain evidence="7">DSM 103496</strain>
    </source>
</reference>
<dbReference type="InterPro" id="IPR024169">
    <property type="entry name" value="SP_NH2Trfase/AEP_transaminase"/>
</dbReference>
<dbReference type="Proteomes" id="UP001141259">
    <property type="component" value="Unassembled WGS sequence"/>
</dbReference>
<keyword evidence="7" id="KW-0808">Transferase</keyword>
<dbReference type="GO" id="GO:0008453">
    <property type="term" value="F:alanine-glyoxylate transaminase activity"/>
    <property type="evidence" value="ECO:0007669"/>
    <property type="project" value="TreeGrafter"/>
</dbReference>
<protein>
    <submittedName>
        <fullName evidence="7">Alanine--glyoxylate aminotransferase family protein</fullName>
    </submittedName>
</protein>
<evidence type="ECO:0000259" key="6">
    <source>
        <dbReference type="Pfam" id="PF00266"/>
    </source>
</evidence>
<dbReference type="InterPro" id="IPR015421">
    <property type="entry name" value="PyrdxlP-dep_Trfase_major"/>
</dbReference>
<feature type="modified residue" description="N6-(pyridoxal phosphate)lysine" evidence="5">
    <location>
        <position position="191"/>
    </location>
</feature>